<keyword evidence="3" id="KW-1185">Reference proteome</keyword>
<feature type="transmembrane region" description="Helical" evidence="1">
    <location>
        <begin position="45"/>
        <end position="66"/>
    </location>
</feature>
<keyword evidence="1" id="KW-1133">Transmembrane helix</keyword>
<dbReference type="EMBL" id="CZPT02000357">
    <property type="protein sequence ID" value="SCU65647.1"/>
    <property type="molecule type" value="Genomic_DNA"/>
</dbReference>
<protein>
    <submittedName>
        <fullName evidence="2">Uncharacterized protein</fullName>
    </submittedName>
</protein>
<dbReference type="Proteomes" id="UP000195570">
    <property type="component" value="Unassembled WGS sequence"/>
</dbReference>
<dbReference type="AlphaFoldDB" id="A0A1G4I1Y8"/>
<dbReference type="VEuPathDB" id="TriTrypDB:TEOVI_000758600"/>
<feature type="transmembrane region" description="Helical" evidence="1">
    <location>
        <begin position="20"/>
        <end position="38"/>
    </location>
</feature>
<evidence type="ECO:0000313" key="2">
    <source>
        <dbReference type="EMBL" id="SCU65647.1"/>
    </source>
</evidence>
<dbReference type="GeneID" id="92381520"/>
<gene>
    <name evidence="2" type="ORF">TEOVI_000758600</name>
</gene>
<feature type="transmembrane region" description="Helical" evidence="1">
    <location>
        <begin position="102"/>
        <end position="127"/>
    </location>
</feature>
<name>A0A1G4I1Y8_TRYEQ</name>
<dbReference type="RefSeq" id="XP_067077214.1">
    <property type="nucleotide sequence ID" value="XM_067221113.1"/>
</dbReference>
<keyword evidence="1" id="KW-0472">Membrane</keyword>
<sequence length="128" mass="14438">MFLHNRGLAVDRAVLRLNPLIVYVIIPFLLPLLSMCILRWKLEYAWAELFVLNALVSAFTGLVMWLHSERVANMFLQYSGHSYGKANEGAAALLGVHRISPVLPACVSLFLMLISFWHVVVMILLAVM</sequence>
<accession>A0A1G4I1Y8</accession>
<reference evidence="2" key="1">
    <citation type="submission" date="2016-09" db="EMBL/GenBank/DDBJ databases">
        <authorList>
            <person name="Hebert L."/>
            <person name="Moumen B."/>
        </authorList>
    </citation>
    <scope>NUCLEOTIDE SEQUENCE [LARGE SCALE GENOMIC DNA]</scope>
    <source>
        <strain evidence="2">OVI</strain>
    </source>
</reference>
<comment type="caution">
    <text evidence="2">The sequence shown here is derived from an EMBL/GenBank/DDBJ whole genome shotgun (WGS) entry which is preliminary data.</text>
</comment>
<keyword evidence="1" id="KW-0812">Transmembrane</keyword>
<organism evidence="2 3">
    <name type="scientific">Trypanosoma equiperdum</name>
    <dbReference type="NCBI Taxonomy" id="5694"/>
    <lineage>
        <taxon>Eukaryota</taxon>
        <taxon>Discoba</taxon>
        <taxon>Euglenozoa</taxon>
        <taxon>Kinetoplastea</taxon>
        <taxon>Metakinetoplastina</taxon>
        <taxon>Trypanosomatida</taxon>
        <taxon>Trypanosomatidae</taxon>
        <taxon>Trypanosoma</taxon>
    </lineage>
</organism>
<proteinExistence type="predicted"/>
<evidence type="ECO:0000313" key="3">
    <source>
        <dbReference type="Proteomes" id="UP000195570"/>
    </source>
</evidence>
<evidence type="ECO:0000256" key="1">
    <source>
        <dbReference type="SAM" id="Phobius"/>
    </source>
</evidence>